<organism evidence="9 10">
    <name type="scientific">Iodidimonas nitroreducens</name>
    <dbReference type="NCBI Taxonomy" id="1236968"/>
    <lineage>
        <taxon>Bacteria</taxon>
        <taxon>Pseudomonadati</taxon>
        <taxon>Pseudomonadota</taxon>
        <taxon>Alphaproteobacteria</taxon>
        <taxon>Iodidimonadales</taxon>
        <taxon>Iodidimonadaceae</taxon>
        <taxon>Iodidimonas</taxon>
    </lineage>
</organism>
<dbReference type="InterPro" id="IPR036640">
    <property type="entry name" value="ABC1_TM_sf"/>
</dbReference>
<dbReference type="SUPFAM" id="SSF90123">
    <property type="entry name" value="ABC transporter transmembrane region"/>
    <property type="match status" value="1"/>
</dbReference>
<feature type="transmembrane region" description="Helical" evidence="7">
    <location>
        <begin position="438"/>
        <end position="460"/>
    </location>
</feature>
<feature type="transmembrane region" description="Helical" evidence="7">
    <location>
        <begin position="295"/>
        <end position="317"/>
    </location>
</feature>
<dbReference type="InterPro" id="IPR003593">
    <property type="entry name" value="AAA+_ATPase"/>
</dbReference>
<dbReference type="InterPro" id="IPR039421">
    <property type="entry name" value="Type_1_exporter"/>
</dbReference>
<dbReference type="SUPFAM" id="SSF52540">
    <property type="entry name" value="P-loop containing nucleoside triphosphate hydrolases"/>
    <property type="match status" value="1"/>
</dbReference>
<evidence type="ECO:0000256" key="1">
    <source>
        <dbReference type="ARBA" id="ARBA00004651"/>
    </source>
</evidence>
<dbReference type="SMART" id="SM00382">
    <property type="entry name" value="AAA"/>
    <property type="match status" value="1"/>
</dbReference>
<dbReference type="AlphaFoldDB" id="A0A5A7N898"/>
<dbReference type="InterPro" id="IPR003439">
    <property type="entry name" value="ABC_transporter-like_ATP-bd"/>
</dbReference>
<feature type="transmembrane region" description="Helical" evidence="7">
    <location>
        <begin position="222"/>
        <end position="242"/>
    </location>
</feature>
<keyword evidence="5 7" id="KW-1133">Transmembrane helix</keyword>
<comment type="subcellular location">
    <subcellularLocation>
        <location evidence="1">Cell membrane</location>
        <topology evidence="1">Multi-pass membrane protein</topology>
    </subcellularLocation>
</comment>
<dbReference type="GO" id="GO:0034040">
    <property type="term" value="F:ATPase-coupled lipid transmembrane transporter activity"/>
    <property type="evidence" value="ECO:0007669"/>
    <property type="project" value="TreeGrafter"/>
</dbReference>
<evidence type="ECO:0000256" key="3">
    <source>
        <dbReference type="ARBA" id="ARBA00022741"/>
    </source>
</evidence>
<accession>A0A5A7N898</accession>
<evidence type="ECO:0000313" key="9">
    <source>
        <dbReference type="EMBL" id="GER03289.1"/>
    </source>
</evidence>
<keyword evidence="2 7" id="KW-0812">Transmembrane</keyword>
<dbReference type="EMBL" id="BKCN01000003">
    <property type="protein sequence ID" value="GER03289.1"/>
    <property type="molecule type" value="Genomic_DNA"/>
</dbReference>
<evidence type="ECO:0000256" key="5">
    <source>
        <dbReference type="ARBA" id="ARBA00022989"/>
    </source>
</evidence>
<keyword evidence="3" id="KW-0547">Nucleotide-binding</keyword>
<evidence type="ECO:0000256" key="7">
    <source>
        <dbReference type="SAM" id="Phobius"/>
    </source>
</evidence>
<dbReference type="InterPro" id="IPR011527">
    <property type="entry name" value="ABC1_TM_dom"/>
</dbReference>
<dbReference type="Gene3D" id="3.40.50.300">
    <property type="entry name" value="P-loop containing nucleotide triphosphate hydrolases"/>
    <property type="match status" value="1"/>
</dbReference>
<feature type="domain" description="ABC transmembrane type-1" evidence="8">
    <location>
        <begin position="188"/>
        <end position="467"/>
    </location>
</feature>
<dbReference type="Gene3D" id="1.20.1560.10">
    <property type="entry name" value="ABC transporter type 1, transmembrane domain"/>
    <property type="match status" value="1"/>
</dbReference>
<keyword evidence="6 7" id="KW-0472">Membrane</keyword>
<dbReference type="InterPro" id="IPR027417">
    <property type="entry name" value="P-loop_NTPase"/>
</dbReference>
<reference evidence="9 10" key="1">
    <citation type="submission" date="2019-09" db="EMBL/GenBank/DDBJ databases">
        <title>NBRP : Genome information of microbial organism related human and environment.</title>
        <authorList>
            <person name="Hattori M."/>
            <person name="Oshima K."/>
            <person name="Inaba H."/>
            <person name="Suda W."/>
            <person name="Sakamoto M."/>
            <person name="Iino T."/>
            <person name="Kitahara M."/>
            <person name="Oshida Y."/>
            <person name="Iida T."/>
            <person name="Kudo T."/>
            <person name="Itoh T."/>
            <person name="Ohkuma M."/>
        </authorList>
    </citation>
    <scope>NUCLEOTIDE SEQUENCE [LARGE SCALE GENOMIC DNA]</scope>
    <source>
        <strain evidence="9 10">Q-1</strain>
    </source>
</reference>
<dbReference type="PROSITE" id="PS50929">
    <property type="entry name" value="ABC_TM1F"/>
    <property type="match status" value="1"/>
</dbReference>
<feature type="transmembrane region" description="Helical" evidence="7">
    <location>
        <begin position="188"/>
        <end position="210"/>
    </location>
</feature>
<evidence type="ECO:0000256" key="2">
    <source>
        <dbReference type="ARBA" id="ARBA00022692"/>
    </source>
</evidence>
<evidence type="ECO:0000259" key="8">
    <source>
        <dbReference type="PROSITE" id="PS50929"/>
    </source>
</evidence>
<dbReference type="Proteomes" id="UP000324996">
    <property type="component" value="Unassembled WGS sequence"/>
</dbReference>
<gene>
    <name evidence="9" type="ORF">JCM17846_09710</name>
</gene>
<dbReference type="GO" id="GO:0140359">
    <property type="term" value="F:ABC-type transporter activity"/>
    <property type="evidence" value="ECO:0007669"/>
    <property type="project" value="InterPro"/>
</dbReference>
<evidence type="ECO:0000256" key="6">
    <source>
        <dbReference type="ARBA" id="ARBA00023136"/>
    </source>
</evidence>
<dbReference type="Pfam" id="PF00005">
    <property type="entry name" value="ABC_tran"/>
    <property type="match status" value="1"/>
</dbReference>
<protein>
    <submittedName>
        <fullName evidence="9">ABC transporter ATP-binding protein</fullName>
    </submittedName>
</protein>
<keyword evidence="4 9" id="KW-0067">ATP-binding</keyword>
<proteinExistence type="predicted"/>
<evidence type="ECO:0000256" key="4">
    <source>
        <dbReference type="ARBA" id="ARBA00022840"/>
    </source>
</evidence>
<dbReference type="GO" id="GO:0016887">
    <property type="term" value="F:ATP hydrolysis activity"/>
    <property type="evidence" value="ECO:0007669"/>
    <property type="project" value="InterPro"/>
</dbReference>
<dbReference type="PANTHER" id="PTHR24221:SF248">
    <property type="entry name" value="ABC TRANSPORTER TRANSMEMBRANE REGION"/>
    <property type="match status" value="1"/>
</dbReference>
<dbReference type="GO" id="GO:0005886">
    <property type="term" value="C:plasma membrane"/>
    <property type="evidence" value="ECO:0007669"/>
    <property type="project" value="UniProtKB-SubCell"/>
</dbReference>
<dbReference type="GO" id="GO:0005524">
    <property type="term" value="F:ATP binding"/>
    <property type="evidence" value="ECO:0007669"/>
    <property type="project" value="UniProtKB-KW"/>
</dbReference>
<comment type="caution">
    <text evidence="9">The sequence shown here is derived from an EMBL/GenBank/DDBJ whole genome shotgun (WGS) entry which is preliminary data.</text>
</comment>
<evidence type="ECO:0000313" key="10">
    <source>
        <dbReference type="Proteomes" id="UP000324996"/>
    </source>
</evidence>
<keyword evidence="10" id="KW-1185">Reference proteome</keyword>
<dbReference type="Pfam" id="PF00664">
    <property type="entry name" value="ABC_membrane"/>
    <property type="match status" value="1"/>
</dbReference>
<feature type="transmembrane region" description="Helical" evidence="7">
    <location>
        <begin position="323"/>
        <end position="343"/>
    </location>
</feature>
<name>A0A5A7N898_9PROT</name>
<sequence>MNAPASPRGSDRGSIRPNAALSHQDADALASAIRRGSLGDFTARSGFAACLMALLDARGWRGTQRSLSEALPHFASDLNLASLRNVLADLNFKTIERPIKKGEILDPRLMPCLYLDDQGNPSALSVNEQGIFEIFAGDDNVWRILDKPLEAGLVILITEIPTDQDAPRPEHNWTRAILRRMRPRIMRLLGMTFLLNLLALVGPLFIMVVYDQVVASGSPRLLVPLVIGVGLAALIELITRIFRGKSIAFMSGRLEFIISRSVFRQILSLPITRTESAPLSGQISRIREFDSMRDIFMGTLVTVLLELPFIGVFLLVIALLAGWLVLIPFVMIGVFILMGAIALPSLKRSVARTSNQRSRQYRFLVEFVTNLRTIREAGAGERWSDRYREMSATTSLEQFRNGQIAFTLQSLSQLIMMIAGGGTIVYGVILVIGGTLTAGGLIAVMALVWRILAPIQNLFLTLTRAEQISMTVGHLDQLMQLRGEQTRHHSGGIIRQWAGAIDFTRVSFRYRPNTDPALLGISFKADPGEMIAIMGSNGSGKSTILRLIAGLYEAQAGQVSIDGLDVRQIDPQELRQQIAYVPQNCHVFHGTLAQNLRFSNPVVSEREIEDACRKAGLWDEITRLPDGLETRFGDQTVWQLNAGFRQRISLARAYLRDAQLILLDEPAQA</sequence>
<dbReference type="PANTHER" id="PTHR24221">
    <property type="entry name" value="ATP-BINDING CASSETTE SUB-FAMILY B"/>
    <property type="match status" value="1"/>
</dbReference>
<dbReference type="RefSeq" id="WP_150006857.1">
    <property type="nucleotide sequence ID" value="NZ_BKCN01000003.1"/>
</dbReference>